<organism evidence="2">
    <name type="scientific">hydrothermal vent metagenome</name>
    <dbReference type="NCBI Taxonomy" id="652676"/>
    <lineage>
        <taxon>unclassified sequences</taxon>
        <taxon>metagenomes</taxon>
        <taxon>ecological metagenomes</taxon>
    </lineage>
</organism>
<dbReference type="CDD" id="cd00077">
    <property type="entry name" value="HDc"/>
    <property type="match status" value="1"/>
</dbReference>
<dbReference type="EMBL" id="UOFC01000203">
    <property type="protein sequence ID" value="VAW48340.1"/>
    <property type="molecule type" value="Genomic_DNA"/>
</dbReference>
<dbReference type="Pfam" id="PF13487">
    <property type="entry name" value="HD_5"/>
    <property type="match status" value="1"/>
</dbReference>
<dbReference type="InterPro" id="IPR037522">
    <property type="entry name" value="HD_GYP_dom"/>
</dbReference>
<gene>
    <name evidence="2" type="ORF">MNBD_GAMMA03-2086</name>
</gene>
<evidence type="ECO:0000313" key="2">
    <source>
        <dbReference type="EMBL" id="VAW48340.1"/>
    </source>
</evidence>
<dbReference type="Gene3D" id="1.10.3210.10">
    <property type="entry name" value="Hypothetical protein af1432"/>
    <property type="match status" value="1"/>
</dbReference>
<protein>
    <recommendedName>
        <fullName evidence="1">HD-GYP domain-containing protein</fullName>
    </recommendedName>
</protein>
<dbReference type="PROSITE" id="PS51832">
    <property type="entry name" value="HD_GYP"/>
    <property type="match status" value="1"/>
</dbReference>
<dbReference type="PANTHER" id="PTHR43155">
    <property type="entry name" value="CYCLIC DI-GMP PHOSPHODIESTERASE PA4108-RELATED"/>
    <property type="match status" value="1"/>
</dbReference>
<evidence type="ECO:0000259" key="1">
    <source>
        <dbReference type="PROSITE" id="PS51832"/>
    </source>
</evidence>
<dbReference type="SUPFAM" id="SSF109604">
    <property type="entry name" value="HD-domain/PDEase-like"/>
    <property type="match status" value="1"/>
</dbReference>
<dbReference type="InterPro" id="IPR003607">
    <property type="entry name" value="HD/PDEase_dom"/>
</dbReference>
<accession>A0A3B0W7D8</accession>
<feature type="domain" description="HD-GYP" evidence="1">
    <location>
        <begin position="49"/>
        <end position="248"/>
    </location>
</feature>
<name>A0A3B0W7D8_9ZZZZ</name>
<dbReference type="PANTHER" id="PTHR43155:SF2">
    <property type="entry name" value="CYCLIC DI-GMP PHOSPHODIESTERASE PA4108"/>
    <property type="match status" value="1"/>
</dbReference>
<dbReference type="AlphaFoldDB" id="A0A3B0W7D8"/>
<reference evidence="2" key="1">
    <citation type="submission" date="2018-06" db="EMBL/GenBank/DDBJ databases">
        <authorList>
            <person name="Zhirakovskaya E."/>
        </authorList>
    </citation>
    <scope>NUCLEOTIDE SEQUENCE</scope>
</reference>
<sequence length="319" mass="36393">MDNDFNQPKPNETPNGTEVSLQQLYIGLFDAVNFTLSKGVNKQHIEQAINGVVKAFKYNLYNELLLYFYQISKENYIISHIVNNVILAIGFGVSVNLSKDDLMDLGFCAFCHDFGMVEYTHFFQKGHQLTNDENRMVQRHTFDSVKKFEGVFPEKILNAIMDVHEGVNGQGYPRGKTGIEISFLAKMTAICDVFEALTHPRNFRREFTAYEAIKLIIKQKDKVFDNRVVKRFVEFVSIYPIGSFVILNTGETGIIKASNRTAPTKPIVHILLNTKHEAELSGKAINLLDEKMVYVVNSLDSKAEREILHFLKPRGEFNL</sequence>
<proteinExistence type="predicted"/>